<dbReference type="EMBL" id="LVKK01000029">
    <property type="protein sequence ID" value="OAG40898.1"/>
    <property type="molecule type" value="Genomic_DNA"/>
</dbReference>
<sequence length="112" mass="12516">MYIDLYSDRHPLKTYGDLAFRVFGSWARCLMKVLQSLQLFFDVAPLTLASGKGVAQLAQGKVCFIICVFIFYCAGCLLGQVRTLRTSKWLANLSIILNVLVLCIRSGKAYPC</sequence>
<feature type="transmembrane region" description="Helical" evidence="5">
    <location>
        <begin position="62"/>
        <end position="83"/>
    </location>
</feature>
<feature type="domain" description="Amino acid transporter transmembrane" evidence="6">
    <location>
        <begin position="11"/>
        <end position="102"/>
    </location>
</feature>
<evidence type="ECO:0000259" key="6">
    <source>
        <dbReference type="Pfam" id="PF01490"/>
    </source>
</evidence>
<keyword evidence="8" id="KW-1185">Reference proteome</keyword>
<comment type="subcellular location">
    <subcellularLocation>
        <location evidence="1">Membrane</location>
    </subcellularLocation>
</comment>
<comment type="caution">
    <text evidence="7">The sequence shown here is derived from an EMBL/GenBank/DDBJ whole genome shotgun (WGS) entry which is preliminary data.</text>
</comment>
<dbReference type="OrthoDB" id="40134at2759"/>
<dbReference type="Pfam" id="PF01490">
    <property type="entry name" value="Aa_trans"/>
    <property type="match status" value="1"/>
</dbReference>
<keyword evidence="2 5" id="KW-0812">Transmembrane</keyword>
<feature type="transmembrane region" description="Helical" evidence="5">
    <location>
        <begin position="89"/>
        <end position="107"/>
    </location>
</feature>
<name>A0A177F9N7_9EURO</name>
<evidence type="ECO:0000256" key="1">
    <source>
        <dbReference type="ARBA" id="ARBA00004370"/>
    </source>
</evidence>
<evidence type="ECO:0000256" key="2">
    <source>
        <dbReference type="ARBA" id="ARBA00022692"/>
    </source>
</evidence>
<dbReference type="GO" id="GO:0016020">
    <property type="term" value="C:membrane"/>
    <property type="evidence" value="ECO:0007669"/>
    <property type="project" value="UniProtKB-SubCell"/>
</dbReference>
<accession>A0A177F9N7</accession>
<dbReference type="RefSeq" id="XP_022512850.1">
    <property type="nucleotide sequence ID" value="XM_022654946.1"/>
</dbReference>
<evidence type="ECO:0000256" key="5">
    <source>
        <dbReference type="SAM" id="Phobius"/>
    </source>
</evidence>
<gene>
    <name evidence="7" type="ORF">AYO21_04975</name>
</gene>
<proteinExistence type="predicted"/>
<reference evidence="7 8" key="1">
    <citation type="submission" date="2016-03" db="EMBL/GenBank/DDBJ databases">
        <title>Draft genome sequence of the Fonsecaea monophora CBS 269.37.</title>
        <authorList>
            <person name="Bombassaro A."/>
            <person name="Vinicius W.A."/>
            <person name="De Hoog S."/>
            <person name="Sun J."/>
            <person name="Souza E.M."/>
            <person name="Raittz R.T."/>
            <person name="Costa F."/>
            <person name="Leao A.C."/>
            <person name="Tadra-Sfeir M.Z."/>
            <person name="Baura V."/>
            <person name="Balsanelli E."/>
            <person name="Pedrosa F.O."/>
            <person name="Moreno L.F."/>
            <person name="Steffens M.B."/>
            <person name="Xi L."/>
            <person name="Bocca A.L."/>
            <person name="Felipe M.S."/>
            <person name="Teixeira M."/>
            <person name="Telles Filho F.Q."/>
            <person name="Azevedo C.M."/>
            <person name="Gomes R."/>
            <person name="Vicente V.A."/>
        </authorList>
    </citation>
    <scope>NUCLEOTIDE SEQUENCE [LARGE SCALE GENOMIC DNA]</scope>
    <source>
        <strain evidence="7 8">CBS 269.37</strain>
    </source>
</reference>
<evidence type="ECO:0000256" key="4">
    <source>
        <dbReference type="ARBA" id="ARBA00023136"/>
    </source>
</evidence>
<organism evidence="7 8">
    <name type="scientific">Fonsecaea monophora</name>
    <dbReference type="NCBI Taxonomy" id="254056"/>
    <lineage>
        <taxon>Eukaryota</taxon>
        <taxon>Fungi</taxon>
        <taxon>Dikarya</taxon>
        <taxon>Ascomycota</taxon>
        <taxon>Pezizomycotina</taxon>
        <taxon>Eurotiomycetes</taxon>
        <taxon>Chaetothyriomycetidae</taxon>
        <taxon>Chaetothyriales</taxon>
        <taxon>Herpotrichiellaceae</taxon>
        <taxon>Fonsecaea</taxon>
    </lineage>
</organism>
<evidence type="ECO:0000256" key="3">
    <source>
        <dbReference type="ARBA" id="ARBA00022989"/>
    </source>
</evidence>
<protein>
    <recommendedName>
        <fullName evidence="6">Amino acid transporter transmembrane domain-containing protein</fullName>
    </recommendedName>
</protein>
<dbReference type="GeneID" id="34600143"/>
<keyword evidence="3 5" id="KW-1133">Transmembrane helix</keyword>
<evidence type="ECO:0000313" key="7">
    <source>
        <dbReference type="EMBL" id="OAG40898.1"/>
    </source>
</evidence>
<evidence type="ECO:0000313" key="8">
    <source>
        <dbReference type="Proteomes" id="UP000077002"/>
    </source>
</evidence>
<keyword evidence="4 5" id="KW-0472">Membrane</keyword>
<dbReference type="Proteomes" id="UP000077002">
    <property type="component" value="Unassembled WGS sequence"/>
</dbReference>
<dbReference type="InterPro" id="IPR013057">
    <property type="entry name" value="AA_transpt_TM"/>
</dbReference>
<dbReference type="AlphaFoldDB" id="A0A177F9N7"/>